<dbReference type="PROSITE" id="PS51898">
    <property type="entry name" value="TYR_RECOMBINASE"/>
    <property type="match status" value="1"/>
</dbReference>
<reference evidence="3" key="1">
    <citation type="journal article" date="2014" name="Front. Microbiol.">
        <title>High frequency of phylogenetically diverse reductive dehalogenase-homologous genes in deep subseafloor sedimentary metagenomes.</title>
        <authorList>
            <person name="Kawai M."/>
            <person name="Futagami T."/>
            <person name="Toyoda A."/>
            <person name="Takaki Y."/>
            <person name="Nishi S."/>
            <person name="Hori S."/>
            <person name="Arai W."/>
            <person name="Tsubouchi T."/>
            <person name="Morono Y."/>
            <person name="Uchiyama I."/>
            <person name="Ito T."/>
            <person name="Fujiyama A."/>
            <person name="Inagaki F."/>
            <person name="Takami H."/>
        </authorList>
    </citation>
    <scope>NUCLEOTIDE SEQUENCE</scope>
    <source>
        <strain evidence="3">Expedition CK06-06</strain>
    </source>
</reference>
<feature type="non-terminal residue" evidence="3">
    <location>
        <position position="1"/>
    </location>
</feature>
<dbReference type="InterPro" id="IPR011010">
    <property type="entry name" value="DNA_brk_join_enz"/>
</dbReference>
<feature type="domain" description="Tyr recombinase" evidence="2">
    <location>
        <begin position="37"/>
        <end position="213"/>
    </location>
</feature>
<dbReference type="Pfam" id="PF00589">
    <property type="entry name" value="Phage_integrase"/>
    <property type="match status" value="1"/>
</dbReference>
<evidence type="ECO:0000313" key="3">
    <source>
        <dbReference type="EMBL" id="GAI14807.1"/>
    </source>
</evidence>
<keyword evidence="1" id="KW-0233">DNA recombination</keyword>
<dbReference type="GO" id="GO:0006310">
    <property type="term" value="P:DNA recombination"/>
    <property type="evidence" value="ECO:0007669"/>
    <property type="project" value="UniProtKB-KW"/>
</dbReference>
<proteinExistence type="predicted"/>
<dbReference type="CDD" id="cd00397">
    <property type="entry name" value="DNA_BRE_C"/>
    <property type="match status" value="1"/>
</dbReference>
<accession>X1L627</accession>
<protein>
    <recommendedName>
        <fullName evidence="2">Tyr recombinase domain-containing protein</fullName>
    </recommendedName>
</protein>
<dbReference type="EMBL" id="BARV01010647">
    <property type="protein sequence ID" value="GAI14807.1"/>
    <property type="molecule type" value="Genomic_DNA"/>
</dbReference>
<dbReference type="InterPro" id="IPR002104">
    <property type="entry name" value="Integrase_catalytic"/>
</dbReference>
<comment type="caution">
    <text evidence="3">The sequence shown here is derived from an EMBL/GenBank/DDBJ whole genome shotgun (WGS) entry which is preliminary data.</text>
</comment>
<name>X1L627_9ZZZZ</name>
<gene>
    <name evidence="3" type="ORF">S06H3_20538</name>
</gene>
<dbReference type="GO" id="GO:0003677">
    <property type="term" value="F:DNA binding"/>
    <property type="evidence" value="ECO:0007669"/>
    <property type="project" value="InterPro"/>
</dbReference>
<dbReference type="Gene3D" id="1.10.443.10">
    <property type="entry name" value="Intergrase catalytic core"/>
    <property type="match status" value="1"/>
</dbReference>
<dbReference type="GO" id="GO:0015074">
    <property type="term" value="P:DNA integration"/>
    <property type="evidence" value="ECO:0007669"/>
    <property type="project" value="InterPro"/>
</dbReference>
<evidence type="ECO:0000256" key="1">
    <source>
        <dbReference type="ARBA" id="ARBA00023172"/>
    </source>
</evidence>
<dbReference type="SUPFAM" id="SSF56349">
    <property type="entry name" value="DNA breaking-rejoining enzymes"/>
    <property type="match status" value="1"/>
</dbReference>
<dbReference type="AlphaFoldDB" id="X1L627"/>
<sequence>TLRDYAEVIRSFYGWKYPEKFAKWELNKWFKIPKENKTPEILKEFEVEKLYDACKTNAERYMIAVLFDLGCRAEEFLNIRFEDIIEPTENFPYYKIDLKEEYSKTEGRTPGLYWKYSTDAIKNHLEDLDKTDIKKQVFPKDYDAVRIFITRLGKKILNKRVHLHMFRKSSATHYANLDLGREKLCIRYGWKFSSNMPDIYIKRAGIKEEEIKEKIISL</sequence>
<evidence type="ECO:0000259" key="2">
    <source>
        <dbReference type="PROSITE" id="PS51898"/>
    </source>
</evidence>
<dbReference type="InterPro" id="IPR013762">
    <property type="entry name" value="Integrase-like_cat_sf"/>
</dbReference>
<organism evidence="3">
    <name type="scientific">marine sediment metagenome</name>
    <dbReference type="NCBI Taxonomy" id="412755"/>
    <lineage>
        <taxon>unclassified sequences</taxon>
        <taxon>metagenomes</taxon>
        <taxon>ecological metagenomes</taxon>
    </lineage>
</organism>